<feature type="region of interest" description="Disordered" evidence="2">
    <location>
        <begin position="78"/>
        <end position="99"/>
    </location>
</feature>
<organism evidence="3 4">
    <name type="scientific">Arabidopsis arenosa</name>
    <name type="common">Sand rock-cress</name>
    <name type="synonym">Cardaminopsis arenosa</name>
    <dbReference type="NCBI Taxonomy" id="38785"/>
    <lineage>
        <taxon>Eukaryota</taxon>
        <taxon>Viridiplantae</taxon>
        <taxon>Streptophyta</taxon>
        <taxon>Embryophyta</taxon>
        <taxon>Tracheophyta</taxon>
        <taxon>Spermatophyta</taxon>
        <taxon>Magnoliopsida</taxon>
        <taxon>eudicotyledons</taxon>
        <taxon>Gunneridae</taxon>
        <taxon>Pentapetalae</taxon>
        <taxon>rosids</taxon>
        <taxon>malvids</taxon>
        <taxon>Brassicales</taxon>
        <taxon>Brassicaceae</taxon>
        <taxon>Camelineae</taxon>
        <taxon>Arabidopsis</taxon>
    </lineage>
</organism>
<reference evidence="3" key="1">
    <citation type="submission" date="2021-01" db="EMBL/GenBank/DDBJ databases">
        <authorList>
            <person name="Bezrukov I."/>
        </authorList>
    </citation>
    <scope>NUCLEOTIDE SEQUENCE</scope>
</reference>
<feature type="region of interest" description="Disordered" evidence="2">
    <location>
        <begin position="134"/>
        <end position="164"/>
    </location>
</feature>
<proteinExistence type="predicted"/>
<dbReference type="SMART" id="SM00367">
    <property type="entry name" value="LRR_CC"/>
    <property type="match status" value="4"/>
</dbReference>
<dbReference type="Gene3D" id="1.20.1280.50">
    <property type="match status" value="1"/>
</dbReference>
<keyword evidence="4" id="KW-1185">Reference proteome</keyword>
<dbReference type="SUPFAM" id="SSF81383">
    <property type="entry name" value="F-box domain"/>
    <property type="match status" value="1"/>
</dbReference>
<evidence type="ECO:0000256" key="2">
    <source>
        <dbReference type="SAM" id="MobiDB-lite"/>
    </source>
</evidence>
<sequence length="545" mass="62151">MKETNFVSSASCGDPMIRLTLMQVLELEKELEVKRKSLEMIKQKRLTLKSEVRFLRRRYEHLKQDQTLETSPKMLRLSESGGLDVPRKPSGERKKHSGVRASVPCSDLKLKNTICNEKEALANNASCDLEKKRKRSRGNEVFPNAVSLPDLNGEGNTSVTDKVPGFDLNQISREEDEPAVSGEHMVMEAMKNAMRDNRISDLHGERKLPICGDVEKELNRAVKRKVTWQDPSISYSNEKAFFNLMEVNDGERKVEMGSGLCPDWSELTRECLLDIFSRLSQEQRCIGPTLVCKNWMSACYDPSLNTIFDLETRFLSFPESINWWTPEFEDKVDSFLRSVVDRSEGGLTEIRTRHCTERSLSYAAERCPNLEVLWIKSCPNVTDASMEKIAMNCPNLRELDISYSYGITHESLKMLGRNCQNLKILKRNLLPRLGPNLPTIVVPLDYLATFPRYGNIEAKIIGRYMPELKHLEFRYSTLTARGLDSVCKGCSNLEYLDLCGCISLTRSDITTYTSGLKYLTEIIKPDFNPPIAILRVPRPGNPREE</sequence>
<evidence type="ECO:0008006" key="5">
    <source>
        <dbReference type="Google" id="ProtNLM"/>
    </source>
</evidence>
<dbReference type="InterPro" id="IPR006553">
    <property type="entry name" value="Leu-rich_rpt_Cys-con_subtyp"/>
</dbReference>
<dbReference type="InterPro" id="IPR032675">
    <property type="entry name" value="LRR_dom_sf"/>
</dbReference>
<accession>A0A8S2AY68</accession>
<dbReference type="PANTHER" id="PTHR38926">
    <property type="entry name" value="F-BOX DOMAIN CONTAINING PROTEIN, EXPRESSED"/>
    <property type="match status" value="1"/>
</dbReference>
<dbReference type="PANTHER" id="PTHR38926:SF5">
    <property type="entry name" value="F-BOX AND LEUCINE-RICH REPEAT PROTEIN 6"/>
    <property type="match status" value="1"/>
</dbReference>
<dbReference type="SUPFAM" id="SSF52047">
    <property type="entry name" value="RNI-like"/>
    <property type="match status" value="1"/>
</dbReference>
<protein>
    <recommendedName>
        <fullName evidence="5">F-box family protein</fullName>
    </recommendedName>
</protein>
<feature type="coiled-coil region" evidence="1">
    <location>
        <begin position="24"/>
        <end position="65"/>
    </location>
</feature>
<name>A0A8S2AY68_ARAAE</name>
<evidence type="ECO:0000256" key="1">
    <source>
        <dbReference type="SAM" id="Coils"/>
    </source>
</evidence>
<dbReference type="InterPro" id="IPR036047">
    <property type="entry name" value="F-box-like_dom_sf"/>
</dbReference>
<dbReference type="AlphaFoldDB" id="A0A8S2AY68"/>
<evidence type="ECO:0000313" key="4">
    <source>
        <dbReference type="Proteomes" id="UP000682877"/>
    </source>
</evidence>
<dbReference type="EMBL" id="LR999457">
    <property type="protein sequence ID" value="CAE6167506.1"/>
    <property type="molecule type" value="Genomic_DNA"/>
</dbReference>
<gene>
    <name evidence="3" type="ORF">AARE701A_LOCUS18036</name>
</gene>
<evidence type="ECO:0000313" key="3">
    <source>
        <dbReference type="EMBL" id="CAE6167506.1"/>
    </source>
</evidence>
<keyword evidence="1" id="KW-0175">Coiled coil</keyword>
<dbReference type="Proteomes" id="UP000682877">
    <property type="component" value="Chromosome 7"/>
</dbReference>
<dbReference type="Gene3D" id="3.80.10.10">
    <property type="entry name" value="Ribonuclease Inhibitor"/>
    <property type="match status" value="1"/>
</dbReference>
<dbReference type="FunFam" id="3.80.10.10:FF:001963">
    <property type="entry name" value="Putative F-box/LRR-repeat protein 19"/>
    <property type="match status" value="1"/>
</dbReference>